<feature type="compositionally biased region" description="Polar residues" evidence="1">
    <location>
        <begin position="130"/>
        <end position="142"/>
    </location>
</feature>
<reference evidence="4" key="1">
    <citation type="submission" date="2024-07" db="EMBL/GenBank/DDBJ databases">
        <title>Two chromosome-level genome assemblies of Korean endemic species Abeliophyllum distichum and Forsythia ovata (Oleaceae).</title>
        <authorList>
            <person name="Jang H."/>
        </authorList>
    </citation>
    <scope>NUCLEOTIDE SEQUENCE [LARGE SCALE GENOMIC DNA]</scope>
</reference>
<evidence type="ECO:0000256" key="2">
    <source>
        <dbReference type="SAM" id="SignalP"/>
    </source>
</evidence>
<comment type="caution">
    <text evidence="3">The sequence shown here is derived from an EMBL/GenBank/DDBJ whole genome shotgun (WGS) entry which is preliminary data.</text>
</comment>
<feature type="signal peptide" evidence="2">
    <location>
        <begin position="1"/>
        <end position="21"/>
    </location>
</feature>
<feature type="region of interest" description="Disordered" evidence="1">
    <location>
        <begin position="95"/>
        <end position="118"/>
    </location>
</feature>
<gene>
    <name evidence="3" type="ORF">Adt_39438</name>
</gene>
<dbReference type="Proteomes" id="UP001604336">
    <property type="component" value="Unassembled WGS sequence"/>
</dbReference>
<keyword evidence="2" id="KW-0732">Signal</keyword>
<protein>
    <submittedName>
        <fullName evidence="3">Uncharacterized protein</fullName>
    </submittedName>
</protein>
<evidence type="ECO:0000313" key="4">
    <source>
        <dbReference type="Proteomes" id="UP001604336"/>
    </source>
</evidence>
<evidence type="ECO:0000256" key="1">
    <source>
        <dbReference type="SAM" id="MobiDB-lite"/>
    </source>
</evidence>
<name>A0ABD1Q523_9LAMI</name>
<feature type="region of interest" description="Disordered" evidence="1">
    <location>
        <begin position="130"/>
        <end position="177"/>
    </location>
</feature>
<evidence type="ECO:0000313" key="3">
    <source>
        <dbReference type="EMBL" id="KAL2471302.1"/>
    </source>
</evidence>
<sequence length="305" mass="33717">MRMLELKFILLNSLLVNSASAELGQFLLCYSNSFKELFHTINEDEARIIKSRNNYLRTSFSLVPFNPTFVTHALFNDIRCKFFVSNVHFMFHTLESNPPSKSPRKMSSSSAPGSKKGVTSHLVEVSLAQLPSTSPTANSGSKRPTPPQADDSDEEDTHAHTRKKIDKEKAPVSSDCQPQVDILSNLPREVPLSPKLSDEDVDSVLRSIQALFTSWEQVQTSSVPRTSSTTRPSTSSIPSTVDMDALKKVVLAYTSFVDKDISKASTNSRAELLVHLSEDLAAALKRPTLALSASVRLTLREIHSK</sequence>
<dbReference type="EMBL" id="JBFOLK010000012">
    <property type="protein sequence ID" value="KAL2471302.1"/>
    <property type="molecule type" value="Genomic_DNA"/>
</dbReference>
<proteinExistence type="predicted"/>
<dbReference type="AlphaFoldDB" id="A0ABD1Q523"/>
<accession>A0ABD1Q523</accession>
<feature type="chain" id="PRO_5044830748" evidence="2">
    <location>
        <begin position="22"/>
        <end position="305"/>
    </location>
</feature>
<organism evidence="3 4">
    <name type="scientific">Abeliophyllum distichum</name>
    <dbReference type="NCBI Taxonomy" id="126358"/>
    <lineage>
        <taxon>Eukaryota</taxon>
        <taxon>Viridiplantae</taxon>
        <taxon>Streptophyta</taxon>
        <taxon>Embryophyta</taxon>
        <taxon>Tracheophyta</taxon>
        <taxon>Spermatophyta</taxon>
        <taxon>Magnoliopsida</taxon>
        <taxon>eudicotyledons</taxon>
        <taxon>Gunneridae</taxon>
        <taxon>Pentapetalae</taxon>
        <taxon>asterids</taxon>
        <taxon>lamiids</taxon>
        <taxon>Lamiales</taxon>
        <taxon>Oleaceae</taxon>
        <taxon>Forsythieae</taxon>
        <taxon>Abeliophyllum</taxon>
    </lineage>
</organism>
<feature type="compositionally biased region" description="Low complexity" evidence="1">
    <location>
        <begin position="105"/>
        <end position="116"/>
    </location>
</feature>
<keyword evidence="4" id="KW-1185">Reference proteome</keyword>